<feature type="region of interest" description="Disordered" evidence="6">
    <location>
        <begin position="410"/>
        <end position="434"/>
    </location>
</feature>
<dbReference type="GO" id="GO:0031464">
    <property type="term" value="C:Cul4A-RING E3 ubiquitin ligase complex"/>
    <property type="evidence" value="ECO:0007669"/>
    <property type="project" value="TreeGrafter"/>
</dbReference>
<protein>
    <submittedName>
        <fullName evidence="7">Uncharacterized protein</fullName>
    </submittedName>
</protein>
<dbReference type="InterPro" id="IPR036322">
    <property type="entry name" value="WD40_repeat_dom_sf"/>
</dbReference>
<dbReference type="PROSITE" id="PS50082">
    <property type="entry name" value="WD_REPEATS_2"/>
    <property type="match status" value="3"/>
</dbReference>
<proteinExistence type="predicted"/>
<keyword evidence="1 5" id="KW-0853">WD repeat</keyword>
<keyword evidence="3" id="KW-0227">DNA damage</keyword>
<accession>A0A4U0VIN4</accession>
<dbReference type="PROSITE" id="PS50294">
    <property type="entry name" value="WD_REPEATS_REGION"/>
    <property type="match status" value="3"/>
</dbReference>
<evidence type="ECO:0000256" key="3">
    <source>
        <dbReference type="ARBA" id="ARBA00022763"/>
    </source>
</evidence>
<dbReference type="GO" id="GO:0000109">
    <property type="term" value="C:nucleotide-excision repair complex"/>
    <property type="evidence" value="ECO:0007669"/>
    <property type="project" value="TreeGrafter"/>
</dbReference>
<dbReference type="PRINTS" id="PR00320">
    <property type="entry name" value="GPROTEINBRPT"/>
</dbReference>
<evidence type="ECO:0000256" key="6">
    <source>
        <dbReference type="SAM" id="MobiDB-lite"/>
    </source>
</evidence>
<dbReference type="Gene3D" id="2.130.10.10">
    <property type="entry name" value="YVTN repeat-like/Quinoprotein amine dehydrogenase"/>
    <property type="match status" value="1"/>
</dbReference>
<dbReference type="STRING" id="329885.A0A4U0VIN4"/>
<dbReference type="Pfam" id="PF00400">
    <property type="entry name" value="WD40"/>
    <property type="match status" value="4"/>
</dbReference>
<dbReference type="InterPro" id="IPR001680">
    <property type="entry name" value="WD40_rpt"/>
</dbReference>
<dbReference type="GO" id="GO:0006283">
    <property type="term" value="P:transcription-coupled nucleotide-excision repair"/>
    <property type="evidence" value="ECO:0007669"/>
    <property type="project" value="InterPro"/>
</dbReference>
<dbReference type="InterPro" id="IPR015943">
    <property type="entry name" value="WD40/YVTN_repeat-like_dom_sf"/>
</dbReference>
<gene>
    <name evidence="7" type="ORF">B0A54_00778</name>
</gene>
<dbReference type="SUPFAM" id="SSF50978">
    <property type="entry name" value="WD40 repeat-like"/>
    <property type="match status" value="1"/>
</dbReference>
<dbReference type="InterPro" id="IPR042238">
    <property type="entry name" value="Rad28/ERCC8/Ckn1/ATCSA-1"/>
</dbReference>
<comment type="caution">
    <text evidence="7">The sequence shown here is derived from an EMBL/GenBank/DDBJ whole genome shotgun (WGS) entry which is preliminary data.</text>
</comment>
<evidence type="ECO:0000256" key="2">
    <source>
        <dbReference type="ARBA" id="ARBA00022737"/>
    </source>
</evidence>
<dbReference type="Proteomes" id="UP000310066">
    <property type="component" value="Unassembled WGS sequence"/>
</dbReference>
<keyword evidence="2" id="KW-0677">Repeat</keyword>
<feature type="repeat" description="WD" evidence="5">
    <location>
        <begin position="199"/>
        <end position="241"/>
    </location>
</feature>
<dbReference type="SMART" id="SM00320">
    <property type="entry name" value="WD40"/>
    <property type="match status" value="5"/>
</dbReference>
<dbReference type="PROSITE" id="PS00678">
    <property type="entry name" value="WD_REPEATS_1"/>
    <property type="match status" value="2"/>
</dbReference>
<dbReference type="InterPro" id="IPR020472">
    <property type="entry name" value="WD40_PAC1"/>
</dbReference>
<dbReference type="EMBL" id="NAJP01000003">
    <property type="protein sequence ID" value="TKA48642.1"/>
    <property type="molecule type" value="Genomic_DNA"/>
</dbReference>
<organism evidence="7 8">
    <name type="scientific">Friedmanniomyces endolithicus</name>
    <dbReference type="NCBI Taxonomy" id="329885"/>
    <lineage>
        <taxon>Eukaryota</taxon>
        <taxon>Fungi</taxon>
        <taxon>Dikarya</taxon>
        <taxon>Ascomycota</taxon>
        <taxon>Pezizomycotina</taxon>
        <taxon>Dothideomycetes</taxon>
        <taxon>Dothideomycetidae</taxon>
        <taxon>Mycosphaerellales</taxon>
        <taxon>Teratosphaeriaceae</taxon>
        <taxon>Friedmanniomyces</taxon>
    </lineage>
</organism>
<dbReference type="GO" id="GO:0043161">
    <property type="term" value="P:proteasome-mediated ubiquitin-dependent protein catabolic process"/>
    <property type="evidence" value="ECO:0007669"/>
    <property type="project" value="TreeGrafter"/>
</dbReference>
<dbReference type="PANTHER" id="PTHR46202">
    <property type="entry name" value="DNA EXCISION REPAIR PROTEIN ERCC-8"/>
    <property type="match status" value="1"/>
</dbReference>
<sequence>MNSFLLNRQLGSVSPQALAQAQNQHLLQALQAPYNVHFSQVGLGEHEVIDAAYQPPVAHAAGVNSIAIDRFEGRYLLSGGADSSVAIWDLERSESNTDGAVLHLPLGHAAKTSTTGRLGITRVSFYPFDSLAFLTSGYDRTLKLFDSETLSASATFDLESTVHAHATSTVATHLLVACASQHPAVRLVDLRTGSSTHSLAGHSGSVLSVAWHPKNEHTLASGATDGTCRSWDVRRSASSLGVLDMDDSIGIVGYDGKGLGSRRRERGQAHNGAVNGLTWSEDGQFLVTTGTDKRMRVFDMSTGAHLLANFGPALENSHNTTLTPLMPPSMYSHTRTIYYPNAGEILCFEMQSGSLQKRLRVPQSVPRANHIHQKLNRTTSLAWRAHHIEMYSSHADGTIRCWRPRTAEDAEAEEEGFAADETAQTASAERKRKRDELNQIVQGLTKRREM</sequence>
<evidence type="ECO:0000313" key="8">
    <source>
        <dbReference type="Proteomes" id="UP000310066"/>
    </source>
</evidence>
<dbReference type="AlphaFoldDB" id="A0A4U0VIN4"/>
<dbReference type="OrthoDB" id="361494at2759"/>
<evidence type="ECO:0000256" key="1">
    <source>
        <dbReference type="ARBA" id="ARBA00022574"/>
    </source>
</evidence>
<feature type="repeat" description="WD" evidence="5">
    <location>
        <begin position="56"/>
        <end position="98"/>
    </location>
</feature>
<dbReference type="InterPro" id="IPR019775">
    <property type="entry name" value="WD40_repeat_CS"/>
</dbReference>
<evidence type="ECO:0000313" key="7">
    <source>
        <dbReference type="EMBL" id="TKA48642.1"/>
    </source>
</evidence>
<dbReference type="GO" id="GO:0000209">
    <property type="term" value="P:protein polyubiquitination"/>
    <property type="evidence" value="ECO:0007669"/>
    <property type="project" value="TreeGrafter"/>
</dbReference>
<name>A0A4U0VIN4_9PEZI</name>
<evidence type="ECO:0000256" key="4">
    <source>
        <dbReference type="ARBA" id="ARBA00023204"/>
    </source>
</evidence>
<keyword evidence="4" id="KW-0234">DNA repair</keyword>
<evidence type="ECO:0000256" key="5">
    <source>
        <dbReference type="PROSITE-ProRule" id="PRU00221"/>
    </source>
</evidence>
<reference evidence="7 8" key="1">
    <citation type="submission" date="2017-03" db="EMBL/GenBank/DDBJ databases">
        <title>Genomes of endolithic fungi from Antarctica.</title>
        <authorList>
            <person name="Coleine C."/>
            <person name="Masonjones S."/>
            <person name="Stajich J.E."/>
        </authorList>
    </citation>
    <scope>NUCLEOTIDE SEQUENCE [LARGE SCALE GENOMIC DNA]</scope>
    <source>
        <strain evidence="7 8">CCFEE 5311</strain>
    </source>
</reference>
<feature type="repeat" description="WD" evidence="5">
    <location>
        <begin position="267"/>
        <end position="308"/>
    </location>
</feature>
<dbReference type="PANTHER" id="PTHR46202:SF1">
    <property type="entry name" value="DNA EXCISION REPAIR PROTEIN ERCC-8"/>
    <property type="match status" value="1"/>
</dbReference>